<dbReference type="GO" id="GO:0016485">
    <property type="term" value="P:protein processing"/>
    <property type="evidence" value="ECO:0007669"/>
    <property type="project" value="InterPro"/>
</dbReference>
<dbReference type="InterPro" id="IPR039245">
    <property type="entry name" value="TYSND1/DEG15"/>
</dbReference>
<dbReference type="EMBL" id="CP136895">
    <property type="protein sequence ID" value="WOL10420.1"/>
    <property type="molecule type" value="Genomic_DNA"/>
</dbReference>
<protein>
    <submittedName>
        <fullName evidence="1">Glyoxysomal processing protease, glyoxysomal</fullName>
    </submittedName>
</protein>
<dbReference type="Pfam" id="PF13365">
    <property type="entry name" value="Trypsin_2"/>
    <property type="match status" value="2"/>
</dbReference>
<dbReference type="InterPro" id="IPR018152">
    <property type="entry name" value="SOD_Cu/Zn_BS"/>
</dbReference>
<dbReference type="GO" id="GO:0004252">
    <property type="term" value="F:serine-type endopeptidase activity"/>
    <property type="evidence" value="ECO:0007669"/>
    <property type="project" value="InterPro"/>
</dbReference>
<proteinExistence type="predicted"/>
<dbReference type="AlphaFoldDB" id="A0AAQ3KKP0"/>
<dbReference type="PANTHER" id="PTHR21004">
    <property type="entry name" value="SERINE PROTEASE-RELATED"/>
    <property type="match status" value="1"/>
</dbReference>
<accession>A0AAQ3KKP0</accession>
<keyword evidence="1" id="KW-0378">Hydrolase</keyword>
<gene>
    <name evidence="1" type="ORF">Cni_G19175</name>
</gene>
<reference evidence="1 2" key="1">
    <citation type="submission" date="2023-10" db="EMBL/GenBank/DDBJ databases">
        <title>Chromosome-scale genome assembly provides insights into flower coloration mechanisms of Canna indica.</title>
        <authorList>
            <person name="Li C."/>
        </authorList>
    </citation>
    <scope>NUCLEOTIDE SEQUENCE [LARGE SCALE GENOMIC DNA]</scope>
    <source>
        <tissue evidence="1">Flower</tissue>
    </source>
</reference>
<dbReference type="Proteomes" id="UP001327560">
    <property type="component" value="Chromosome 6"/>
</dbReference>
<dbReference type="SUPFAM" id="SSF50494">
    <property type="entry name" value="Trypsin-like serine proteases"/>
    <property type="match status" value="2"/>
</dbReference>
<organism evidence="1 2">
    <name type="scientific">Canna indica</name>
    <name type="common">Indian-shot</name>
    <dbReference type="NCBI Taxonomy" id="4628"/>
    <lineage>
        <taxon>Eukaryota</taxon>
        <taxon>Viridiplantae</taxon>
        <taxon>Streptophyta</taxon>
        <taxon>Embryophyta</taxon>
        <taxon>Tracheophyta</taxon>
        <taxon>Spermatophyta</taxon>
        <taxon>Magnoliopsida</taxon>
        <taxon>Liliopsida</taxon>
        <taxon>Zingiberales</taxon>
        <taxon>Cannaceae</taxon>
        <taxon>Canna</taxon>
    </lineage>
</organism>
<dbReference type="PANTHER" id="PTHR21004:SF0">
    <property type="entry name" value="PEROXISOMAL LEADER PEPTIDE-PROCESSING PROTEASE"/>
    <property type="match status" value="1"/>
</dbReference>
<dbReference type="InterPro" id="IPR043504">
    <property type="entry name" value="Peptidase_S1_PA_chymotrypsin"/>
</dbReference>
<sequence>MKKMESLPDVAQFARNFSVMVRSQGPDPKGLKMRNHAFHLHQNGSTTLSASGILLPDGCLSDRSPMFDHVCSIHGHSGDLVVTTASVVEPFLTAEYRNKATHEFSPKLIPAACIDVLVEGKEEGIRSDESYVNPCWLNCKLLALVDVTASSVALSSLIGGESILQGSSSWEVGWSLATRDDGTQAMMVKSASRIAILGVPRVELKNILHLNISPAQQKGDLLLLMGSPFGILSPLHFLNSISFGTVSNCRASGSGQNSLLLADFRGLPGMEGGPVFDEHTCLIGMLTRPLRQKASNSEIQIVITWNAIASAWGNELQKKSQNSQQELNGQCADKERRVLPNFTNFGLMRCLPKGPDFVPLQKAMSSIALITVGDGTWASGIILDQQGLILTNAHVLEPWRFIRKSTVGLMSKRIESPVQYNISFSEKMRNPSKEESNRLFPSVLGNSNSYGVSAYDASLQNLSQKNYRKISVRLDNMENQLWYDASVVYVSKGPMDVALLQLDDVPSQFCAVSPEFDCPSIGLPVHVIGHGLLGPQSDIGPSVSSGIVSHVVRLPGPLHVEESGIVESEKRSVPVMLQTTAAVHPGASGGAVINSEGRMVGLITSNAKHGGGSTIPYLNFSIPCAALAPIFRFLDEHKLLSLKVLDEPNDLLSSVWSLVPSNSESEQSALEKNVGEGKGSRFSKFLAEKHSGFDPLKDVAQSIRNNLPSKM</sequence>
<dbReference type="PROSITE" id="PS00087">
    <property type="entry name" value="SOD_CU_ZN_1"/>
    <property type="match status" value="1"/>
</dbReference>
<keyword evidence="1" id="KW-0645">Protease</keyword>
<dbReference type="GO" id="GO:0005777">
    <property type="term" value="C:peroxisome"/>
    <property type="evidence" value="ECO:0007669"/>
    <property type="project" value="InterPro"/>
</dbReference>
<dbReference type="InterPro" id="IPR009003">
    <property type="entry name" value="Peptidase_S1_PA"/>
</dbReference>
<evidence type="ECO:0000313" key="1">
    <source>
        <dbReference type="EMBL" id="WOL10420.1"/>
    </source>
</evidence>
<name>A0AAQ3KKP0_9LILI</name>
<dbReference type="FunFam" id="2.40.10.10:FF:000096">
    <property type="entry name" value="Glyoxysomal processing protease glyoxysomal"/>
    <property type="match status" value="1"/>
</dbReference>
<evidence type="ECO:0000313" key="2">
    <source>
        <dbReference type="Proteomes" id="UP001327560"/>
    </source>
</evidence>
<keyword evidence="2" id="KW-1185">Reference proteome</keyword>
<dbReference type="Gene3D" id="2.40.10.10">
    <property type="entry name" value="Trypsin-like serine proteases"/>
    <property type="match status" value="3"/>
</dbReference>